<dbReference type="AlphaFoldDB" id="A0AAJ7SFW6"/>
<keyword evidence="1" id="KW-0732">Signal</keyword>
<gene>
    <name evidence="3" type="primary">LOC100901074</name>
</gene>
<dbReference type="KEGG" id="goe:100901074"/>
<evidence type="ECO:0000256" key="1">
    <source>
        <dbReference type="SAM" id="SignalP"/>
    </source>
</evidence>
<sequence length="437" mass="49140">MGIPSAVLLLLAALVCRIHSSNALDIGTPDETPSLKRNNSALRFFYPRSTEDGIQTVSRRRQLLQVRKWVRQTLARKDYEVSFMPLCSDKERFQSHIQKAILSSLNRPTTSTPPTNDKLIHLTLYPSCTGPSDQAQWFPNGHQRFQFYFPTVPTSVRSPTLPFSHQAHLYLRTKNPVDISNKASTPSSRGSTPNDVDANLDAANNVIQVNIVSPGVYFRQSHRIDLSNSYPYVKVPVLFFVASWMATHDKEPQRLEVTVSDPHTNQTLNIGDYFVGMRCATAEPKLSLPTKVDHTSHEYLERLEDSFLDVLYSTTDAYTTSAYFRSTGISMRNLSRLPRSHRAKNRFDPSSLENELRCNKRREFLSFAAAGAPSVISPRGLVFVTCECSRICDDSDSKPCVPCEVRVLKTATIPVLEVDGSEVVMRERTLPSDCGCF</sequence>
<organism evidence="2 3">
    <name type="scientific">Galendromus occidentalis</name>
    <name type="common">western predatory mite</name>
    <dbReference type="NCBI Taxonomy" id="34638"/>
    <lineage>
        <taxon>Eukaryota</taxon>
        <taxon>Metazoa</taxon>
        <taxon>Ecdysozoa</taxon>
        <taxon>Arthropoda</taxon>
        <taxon>Chelicerata</taxon>
        <taxon>Arachnida</taxon>
        <taxon>Acari</taxon>
        <taxon>Parasitiformes</taxon>
        <taxon>Mesostigmata</taxon>
        <taxon>Gamasina</taxon>
        <taxon>Phytoseioidea</taxon>
        <taxon>Phytoseiidae</taxon>
        <taxon>Typhlodrominae</taxon>
        <taxon>Galendromus</taxon>
    </lineage>
</organism>
<feature type="chain" id="PRO_5042613413" evidence="1">
    <location>
        <begin position="24"/>
        <end position="437"/>
    </location>
</feature>
<keyword evidence="2" id="KW-1185">Reference proteome</keyword>
<dbReference type="GeneID" id="100901074"/>
<dbReference type="Proteomes" id="UP000694867">
    <property type="component" value="Unplaced"/>
</dbReference>
<evidence type="ECO:0000313" key="3">
    <source>
        <dbReference type="RefSeq" id="XP_028967894.1"/>
    </source>
</evidence>
<feature type="signal peptide" evidence="1">
    <location>
        <begin position="1"/>
        <end position="23"/>
    </location>
</feature>
<dbReference type="RefSeq" id="XP_028967894.1">
    <property type="nucleotide sequence ID" value="XM_029112061.1"/>
</dbReference>
<proteinExistence type="predicted"/>
<name>A0AAJ7SFW6_9ACAR</name>
<protein>
    <submittedName>
        <fullName evidence="3">Uncharacterized protein LOC100901074</fullName>
    </submittedName>
</protein>
<accession>A0AAJ7SFW6</accession>
<reference evidence="3" key="1">
    <citation type="submission" date="2025-08" db="UniProtKB">
        <authorList>
            <consortium name="RefSeq"/>
        </authorList>
    </citation>
    <scope>IDENTIFICATION</scope>
</reference>
<evidence type="ECO:0000313" key="2">
    <source>
        <dbReference type="Proteomes" id="UP000694867"/>
    </source>
</evidence>